<accession>A0A3S2TUE7</accession>
<evidence type="ECO:0000259" key="2">
    <source>
        <dbReference type="SMART" id="SM00418"/>
    </source>
</evidence>
<proteinExistence type="predicted"/>
<dbReference type="InterPro" id="IPR001845">
    <property type="entry name" value="HTH_ArsR_DNA-bd_dom"/>
</dbReference>
<feature type="domain" description="HTH arsR-type" evidence="2">
    <location>
        <begin position="12"/>
        <end position="102"/>
    </location>
</feature>
<comment type="caution">
    <text evidence="3">The sequence shown here is derived from an EMBL/GenBank/DDBJ whole genome shotgun (WGS) entry which is preliminary data.</text>
</comment>
<sequence>MKEEYSKEILLKSLEAMANPHRLKIIAILATGRQYVSELARNLEISRPLLYLHLQKLEEVNLVKSNLEISTSGKALKFYELSSFQIQLDKNVIYKLFQQELKDNLKGDF</sequence>
<dbReference type="PANTHER" id="PTHR38600:SF1">
    <property type="entry name" value="TRANSCRIPTIONAL REGULATORY PROTEIN"/>
    <property type="match status" value="1"/>
</dbReference>
<reference evidence="3 4" key="1">
    <citation type="submission" date="2019-01" db="EMBL/GenBank/DDBJ databases">
        <title>Bacillus sp. M5HDSG1-1, whole genome shotgun sequence.</title>
        <authorList>
            <person name="Tuo L."/>
        </authorList>
    </citation>
    <scope>NUCLEOTIDE SEQUENCE [LARGE SCALE GENOMIC DNA]</scope>
    <source>
        <strain evidence="3 4">M5HDSG1-1</strain>
    </source>
</reference>
<dbReference type="InterPro" id="IPR036390">
    <property type="entry name" value="WH_DNA-bd_sf"/>
</dbReference>
<keyword evidence="1" id="KW-0238">DNA-binding</keyword>
<dbReference type="Pfam" id="PF01022">
    <property type="entry name" value="HTH_5"/>
    <property type="match status" value="1"/>
</dbReference>
<evidence type="ECO:0000256" key="1">
    <source>
        <dbReference type="ARBA" id="ARBA00023125"/>
    </source>
</evidence>
<evidence type="ECO:0000313" key="4">
    <source>
        <dbReference type="Proteomes" id="UP000288024"/>
    </source>
</evidence>
<dbReference type="GO" id="GO:0003700">
    <property type="term" value="F:DNA-binding transcription factor activity"/>
    <property type="evidence" value="ECO:0007669"/>
    <property type="project" value="InterPro"/>
</dbReference>
<dbReference type="CDD" id="cd00090">
    <property type="entry name" value="HTH_ARSR"/>
    <property type="match status" value="1"/>
</dbReference>
<dbReference type="AlphaFoldDB" id="A0A3S2TUE7"/>
<dbReference type="InterPro" id="IPR036388">
    <property type="entry name" value="WH-like_DNA-bd_sf"/>
</dbReference>
<dbReference type="PANTHER" id="PTHR38600">
    <property type="entry name" value="TRANSCRIPTIONAL REGULATORY PROTEIN"/>
    <property type="match status" value="1"/>
</dbReference>
<dbReference type="GO" id="GO:0003677">
    <property type="term" value="F:DNA binding"/>
    <property type="evidence" value="ECO:0007669"/>
    <property type="project" value="UniProtKB-KW"/>
</dbReference>
<organism evidence="3 4">
    <name type="scientific">Niallia taxi</name>
    <dbReference type="NCBI Taxonomy" id="2499688"/>
    <lineage>
        <taxon>Bacteria</taxon>
        <taxon>Bacillati</taxon>
        <taxon>Bacillota</taxon>
        <taxon>Bacilli</taxon>
        <taxon>Bacillales</taxon>
        <taxon>Bacillaceae</taxon>
        <taxon>Niallia</taxon>
    </lineage>
</organism>
<dbReference type="Proteomes" id="UP000288024">
    <property type="component" value="Unassembled WGS sequence"/>
</dbReference>
<keyword evidence="4" id="KW-1185">Reference proteome</keyword>
<gene>
    <name evidence="3" type="ORF">EM808_13745</name>
</gene>
<dbReference type="EMBL" id="RZTZ01000004">
    <property type="protein sequence ID" value="RVT62797.1"/>
    <property type="molecule type" value="Genomic_DNA"/>
</dbReference>
<evidence type="ECO:0000313" key="3">
    <source>
        <dbReference type="EMBL" id="RVT62797.1"/>
    </source>
</evidence>
<dbReference type="SMART" id="SM00418">
    <property type="entry name" value="HTH_ARSR"/>
    <property type="match status" value="1"/>
</dbReference>
<protein>
    <submittedName>
        <fullName evidence="3">ArsR family transcriptional regulator</fullName>
    </submittedName>
</protein>
<dbReference type="InterPro" id="IPR011991">
    <property type="entry name" value="ArsR-like_HTH"/>
</dbReference>
<dbReference type="SUPFAM" id="SSF46785">
    <property type="entry name" value="Winged helix' DNA-binding domain"/>
    <property type="match status" value="1"/>
</dbReference>
<dbReference type="RefSeq" id="WP_127738749.1">
    <property type="nucleotide sequence ID" value="NZ_CAJCKN010000016.1"/>
</dbReference>
<dbReference type="Gene3D" id="1.10.10.10">
    <property type="entry name" value="Winged helix-like DNA-binding domain superfamily/Winged helix DNA-binding domain"/>
    <property type="match status" value="1"/>
</dbReference>
<name>A0A3S2TUE7_9BACI</name>